<organism evidence="3 4">
    <name type="scientific">Ectocarpus siliculosus</name>
    <name type="common">Brown alga</name>
    <name type="synonym">Conferva siliculosa</name>
    <dbReference type="NCBI Taxonomy" id="2880"/>
    <lineage>
        <taxon>Eukaryota</taxon>
        <taxon>Sar</taxon>
        <taxon>Stramenopiles</taxon>
        <taxon>Ochrophyta</taxon>
        <taxon>PX clade</taxon>
        <taxon>Phaeophyceae</taxon>
        <taxon>Ectocarpales</taxon>
        <taxon>Ectocarpaceae</taxon>
        <taxon>Ectocarpus</taxon>
    </lineage>
</organism>
<dbReference type="Gene3D" id="1.20.1280.290">
    <property type="match status" value="1"/>
</dbReference>
<evidence type="ECO:0000313" key="4">
    <source>
        <dbReference type="Proteomes" id="UP000002630"/>
    </source>
</evidence>
<keyword evidence="2" id="KW-0812">Transmembrane</keyword>
<reference evidence="3 4" key="1">
    <citation type="journal article" date="2010" name="Nature">
        <title>The Ectocarpus genome and the independent evolution of multicellularity in brown algae.</title>
        <authorList>
            <person name="Cock J.M."/>
            <person name="Sterck L."/>
            <person name="Rouze P."/>
            <person name="Scornet D."/>
            <person name="Allen A.E."/>
            <person name="Amoutzias G."/>
            <person name="Anthouard V."/>
            <person name="Artiguenave F."/>
            <person name="Aury J.M."/>
            <person name="Badger J.H."/>
            <person name="Beszteri B."/>
            <person name="Billiau K."/>
            <person name="Bonnet E."/>
            <person name="Bothwell J.H."/>
            <person name="Bowler C."/>
            <person name="Boyen C."/>
            <person name="Brownlee C."/>
            <person name="Carrano C.J."/>
            <person name="Charrier B."/>
            <person name="Cho G.Y."/>
            <person name="Coelho S.M."/>
            <person name="Collen J."/>
            <person name="Corre E."/>
            <person name="Da Silva C."/>
            <person name="Delage L."/>
            <person name="Delaroque N."/>
            <person name="Dittami S.M."/>
            <person name="Doulbeau S."/>
            <person name="Elias M."/>
            <person name="Farnham G."/>
            <person name="Gachon C.M."/>
            <person name="Gschloessl B."/>
            <person name="Heesch S."/>
            <person name="Jabbari K."/>
            <person name="Jubin C."/>
            <person name="Kawai H."/>
            <person name="Kimura K."/>
            <person name="Kloareg B."/>
            <person name="Kupper F.C."/>
            <person name="Lang D."/>
            <person name="Le Bail A."/>
            <person name="Leblanc C."/>
            <person name="Lerouge P."/>
            <person name="Lohr M."/>
            <person name="Lopez P.J."/>
            <person name="Martens C."/>
            <person name="Maumus F."/>
            <person name="Michel G."/>
            <person name="Miranda-Saavedra D."/>
            <person name="Morales J."/>
            <person name="Moreau H."/>
            <person name="Motomura T."/>
            <person name="Nagasato C."/>
            <person name="Napoli C.A."/>
            <person name="Nelson D.R."/>
            <person name="Nyvall-Collen P."/>
            <person name="Peters A.F."/>
            <person name="Pommier C."/>
            <person name="Potin P."/>
            <person name="Poulain J."/>
            <person name="Quesneville H."/>
            <person name="Read B."/>
            <person name="Rensing S.A."/>
            <person name="Ritter A."/>
            <person name="Rousvoal S."/>
            <person name="Samanta M."/>
            <person name="Samson G."/>
            <person name="Schroeder D.C."/>
            <person name="Segurens B."/>
            <person name="Strittmatter M."/>
            <person name="Tonon T."/>
            <person name="Tregear J.W."/>
            <person name="Valentin K."/>
            <person name="von Dassow P."/>
            <person name="Yamagishi T."/>
            <person name="Van de Peer Y."/>
            <person name="Wincker P."/>
        </authorList>
    </citation>
    <scope>NUCLEOTIDE SEQUENCE [LARGE SCALE GENOMIC DNA]</scope>
    <source>
        <strain evidence="4">Ec32 / CCAP1310/4</strain>
    </source>
</reference>
<feature type="transmembrane region" description="Helical" evidence="2">
    <location>
        <begin position="65"/>
        <end position="84"/>
    </location>
</feature>
<keyword evidence="2" id="KW-0472">Membrane</keyword>
<dbReference type="InParanoid" id="D7G1V3"/>
<evidence type="ECO:0000313" key="3">
    <source>
        <dbReference type="EMBL" id="CBJ48679.1"/>
    </source>
</evidence>
<keyword evidence="4" id="KW-1185">Reference proteome</keyword>
<sequence>MASDVPYNLMGASGGLIVAFAFVPQLARVIRRKQSADISYAHLMVFVGGLVMFLAYYGYYELWEVFFPALLSMSFAILLLALKIRLEEFPLRPRAAVPGASVVVGDTSGDGERMANTSSDAQPLMSSW</sequence>
<dbReference type="EMBL" id="FN649743">
    <property type="protein sequence ID" value="CBJ48679.1"/>
    <property type="molecule type" value="Genomic_DNA"/>
</dbReference>
<proteinExistence type="predicted"/>
<gene>
    <name evidence="3" type="ORF">Esi_0046_0053</name>
</gene>
<accession>D7G1V3</accession>
<dbReference type="AlphaFoldDB" id="D7G1V3"/>
<dbReference type="OrthoDB" id="10339939at2759"/>
<evidence type="ECO:0000256" key="1">
    <source>
        <dbReference type="SAM" id="MobiDB-lite"/>
    </source>
</evidence>
<feature type="region of interest" description="Disordered" evidence="1">
    <location>
        <begin position="107"/>
        <end position="128"/>
    </location>
</feature>
<feature type="transmembrane region" description="Helical" evidence="2">
    <location>
        <begin position="6"/>
        <end position="27"/>
    </location>
</feature>
<name>D7G1V3_ECTSI</name>
<feature type="transmembrane region" description="Helical" evidence="2">
    <location>
        <begin position="39"/>
        <end position="59"/>
    </location>
</feature>
<dbReference type="EMBL" id="FN648663">
    <property type="protein sequence ID" value="CBJ48679.1"/>
    <property type="molecule type" value="Genomic_DNA"/>
</dbReference>
<evidence type="ECO:0000256" key="2">
    <source>
        <dbReference type="SAM" id="Phobius"/>
    </source>
</evidence>
<protein>
    <submittedName>
        <fullName evidence="3">Uncharacterized protein</fullName>
    </submittedName>
</protein>
<keyword evidence="2" id="KW-1133">Transmembrane helix</keyword>
<feature type="compositionally biased region" description="Polar residues" evidence="1">
    <location>
        <begin position="115"/>
        <end position="128"/>
    </location>
</feature>
<dbReference type="Proteomes" id="UP000002630">
    <property type="component" value="Linkage Group LG18"/>
</dbReference>